<keyword evidence="2" id="KW-0645">Protease</keyword>
<gene>
    <name evidence="3" type="ORF">TRIADDRAFT_59299</name>
</gene>
<dbReference type="OrthoDB" id="443318at2759"/>
<dbReference type="GO" id="GO:0006508">
    <property type="term" value="P:proteolysis"/>
    <property type="evidence" value="ECO:0007669"/>
    <property type="project" value="UniProtKB-KW"/>
</dbReference>
<sequence length="272" mass="30866">MDNSATGNQPSLDAQFRTVLTKRAIANLVKDRLPGQIQDLNARQFSGYVRGADSNRLHYMFYECESNPNDVSLILWMNGGPGCSSMAGLLLEIGPFSLTIDFTLTLRDTSWHKFANTIFLESPGGTSYSYNQYHQYNFSDNTVTDSNYLAMLDFYKIFPQFIKNSLYITGESYGGFYAPLLAKQYQVRQALHIPSVAPQWQICSNFIDGKYSYAIQYESMNSVYNYILPKLRLLAVYGDLDALVAFGGGLRYFSFVEQSEVFKTKHLLTNRS</sequence>
<protein>
    <recommendedName>
        <fullName evidence="2">Carboxypeptidase</fullName>
        <ecNumber evidence="2">3.4.16.-</ecNumber>
    </recommendedName>
</protein>
<dbReference type="GeneID" id="6756619"/>
<keyword evidence="4" id="KW-1185">Reference proteome</keyword>
<dbReference type="PhylomeDB" id="B3S4P6"/>
<organism evidence="3 4">
    <name type="scientific">Trichoplax adhaerens</name>
    <name type="common">Trichoplax reptans</name>
    <dbReference type="NCBI Taxonomy" id="10228"/>
    <lineage>
        <taxon>Eukaryota</taxon>
        <taxon>Metazoa</taxon>
        <taxon>Placozoa</taxon>
        <taxon>Uniplacotomia</taxon>
        <taxon>Trichoplacea</taxon>
        <taxon>Trichoplacidae</taxon>
        <taxon>Trichoplax</taxon>
    </lineage>
</organism>
<dbReference type="PANTHER" id="PTHR11802">
    <property type="entry name" value="SERINE PROTEASE FAMILY S10 SERINE CARBOXYPEPTIDASE"/>
    <property type="match status" value="1"/>
</dbReference>
<evidence type="ECO:0000313" key="3">
    <source>
        <dbReference type="EMBL" id="EDV22251.1"/>
    </source>
</evidence>
<dbReference type="eggNOG" id="KOG1282">
    <property type="taxonomic scope" value="Eukaryota"/>
</dbReference>
<dbReference type="FunFam" id="3.40.50.1820:FF:001141">
    <property type="entry name" value="Carboxypeptidase"/>
    <property type="match status" value="1"/>
</dbReference>
<dbReference type="AlphaFoldDB" id="B3S4P6"/>
<dbReference type="InterPro" id="IPR029058">
    <property type="entry name" value="AB_hydrolase_fold"/>
</dbReference>
<dbReference type="EC" id="3.4.16.-" evidence="2"/>
<dbReference type="KEGG" id="tad:TRIADDRAFT_59299"/>
<dbReference type="GO" id="GO:0004185">
    <property type="term" value="F:serine-type carboxypeptidase activity"/>
    <property type="evidence" value="ECO:0000318"/>
    <property type="project" value="GO_Central"/>
</dbReference>
<dbReference type="Gene3D" id="3.40.50.1820">
    <property type="entry name" value="alpha/beta hydrolase"/>
    <property type="match status" value="1"/>
</dbReference>
<proteinExistence type="inferred from homology"/>
<dbReference type="InterPro" id="IPR018202">
    <property type="entry name" value="Ser_caboxypep_ser_AS"/>
</dbReference>
<dbReference type="RefSeq" id="XP_002115406.1">
    <property type="nucleotide sequence ID" value="XM_002115370.1"/>
</dbReference>
<dbReference type="Proteomes" id="UP000009022">
    <property type="component" value="Unassembled WGS sequence"/>
</dbReference>
<dbReference type="HOGENOM" id="CLU_1024249_0_0_1"/>
<dbReference type="InParanoid" id="B3S4P6"/>
<name>B3S4P6_TRIAD</name>
<comment type="similarity">
    <text evidence="1 2">Belongs to the peptidase S10 family.</text>
</comment>
<dbReference type="OMA" id="WHKFANT"/>
<dbReference type="Gene3D" id="3.40.50.12670">
    <property type="match status" value="1"/>
</dbReference>
<dbReference type="InterPro" id="IPR001563">
    <property type="entry name" value="Peptidase_S10"/>
</dbReference>
<keyword evidence="2" id="KW-0378">Hydrolase</keyword>
<evidence type="ECO:0000256" key="2">
    <source>
        <dbReference type="RuleBase" id="RU361156"/>
    </source>
</evidence>
<dbReference type="PANTHER" id="PTHR11802:SF201">
    <property type="entry name" value="CARBOXYPEPTIDASE"/>
    <property type="match status" value="1"/>
</dbReference>
<dbReference type="CTD" id="6756619"/>
<evidence type="ECO:0000313" key="4">
    <source>
        <dbReference type="Proteomes" id="UP000009022"/>
    </source>
</evidence>
<dbReference type="Pfam" id="PF00450">
    <property type="entry name" value="Peptidase_S10"/>
    <property type="match status" value="1"/>
</dbReference>
<dbReference type="PROSITE" id="PS00131">
    <property type="entry name" value="CARBOXYPEPT_SER_SER"/>
    <property type="match status" value="1"/>
</dbReference>
<evidence type="ECO:0000256" key="1">
    <source>
        <dbReference type="ARBA" id="ARBA00009431"/>
    </source>
</evidence>
<dbReference type="SUPFAM" id="SSF53474">
    <property type="entry name" value="alpha/beta-Hydrolases"/>
    <property type="match status" value="2"/>
</dbReference>
<dbReference type="PRINTS" id="PR00724">
    <property type="entry name" value="CRBOXYPTASEC"/>
</dbReference>
<keyword evidence="2" id="KW-0121">Carboxypeptidase</keyword>
<dbReference type="EMBL" id="DS985250">
    <property type="protein sequence ID" value="EDV22251.1"/>
    <property type="molecule type" value="Genomic_DNA"/>
</dbReference>
<reference evidence="3 4" key="1">
    <citation type="journal article" date="2008" name="Nature">
        <title>The Trichoplax genome and the nature of placozoans.</title>
        <authorList>
            <person name="Srivastava M."/>
            <person name="Begovic E."/>
            <person name="Chapman J."/>
            <person name="Putnam N.H."/>
            <person name="Hellsten U."/>
            <person name="Kawashima T."/>
            <person name="Kuo A."/>
            <person name="Mitros T."/>
            <person name="Salamov A."/>
            <person name="Carpenter M.L."/>
            <person name="Signorovitch A.Y."/>
            <person name="Moreno M.A."/>
            <person name="Kamm K."/>
            <person name="Grimwood J."/>
            <person name="Schmutz J."/>
            <person name="Shapiro H."/>
            <person name="Grigoriev I.V."/>
            <person name="Buss L.W."/>
            <person name="Schierwater B."/>
            <person name="Dellaporta S.L."/>
            <person name="Rokhsar D.S."/>
        </authorList>
    </citation>
    <scope>NUCLEOTIDE SEQUENCE [LARGE SCALE GENOMIC DNA]</scope>
    <source>
        <strain evidence="3 4">Grell-BS-1999</strain>
    </source>
</reference>
<accession>B3S4P6</accession>